<proteinExistence type="predicted"/>
<sequence>MKEKITIIIPSHERHHLLLRAIDYYSEL</sequence>
<evidence type="ECO:0000313" key="1">
    <source>
        <dbReference type="EMBL" id="SVC79296.1"/>
    </source>
</evidence>
<dbReference type="EMBL" id="UINC01111228">
    <property type="protein sequence ID" value="SVC79296.1"/>
    <property type="molecule type" value="Genomic_DNA"/>
</dbReference>
<reference evidence="1" key="1">
    <citation type="submission" date="2018-05" db="EMBL/GenBank/DDBJ databases">
        <authorList>
            <person name="Lanie J.A."/>
            <person name="Ng W.-L."/>
            <person name="Kazmierczak K.M."/>
            <person name="Andrzejewski T.M."/>
            <person name="Davidsen T.M."/>
            <person name="Wayne K.J."/>
            <person name="Tettelin H."/>
            <person name="Glass J.I."/>
            <person name="Rusch D."/>
            <person name="Podicherti R."/>
            <person name="Tsui H.-C.T."/>
            <person name="Winkler M.E."/>
        </authorList>
    </citation>
    <scope>NUCLEOTIDE SEQUENCE</scope>
</reference>
<organism evidence="1">
    <name type="scientific">marine metagenome</name>
    <dbReference type="NCBI Taxonomy" id="408172"/>
    <lineage>
        <taxon>unclassified sequences</taxon>
        <taxon>metagenomes</taxon>
        <taxon>ecological metagenomes</taxon>
    </lineage>
</organism>
<dbReference type="AlphaFoldDB" id="A0A382Q1J1"/>
<gene>
    <name evidence="1" type="ORF">METZ01_LOCUS332150</name>
</gene>
<accession>A0A382Q1J1</accession>
<feature type="non-terminal residue" evidence="1">
    <location>
        <position position="28"/>
    </location>
</feature>
<name>A0A382Q1J1_9ZZZZ</name>
<protein>
    <submittedName>
        <fullName evidence="1">Uncharacterized protein</fullName>
    </submittedName>
</protein>